<accession>A0A8I0Q2I6</accession>
<reference evidence="3" key="1">
    <citation type="submission" date="2017-12" db="EMBL/GenBank/DDBJ databases">
        <title>Genome sequencing and analysis.</title>
        <authorList>
            <person name="Huang Y.-T."/>
        </authorList>
    </citation>
    <scope>NUCLEOTIDE SEQUENCE</scope>
    <source>
        <strain evidence="3">VGH116</strain>
    </source>
</reference>
<evidence type="ECO:0000259" key="2">
    <source>
        <dbReference type="Pfam" id="PF13427"/>
    </source>
</evidence>
<evidence type="ECO:0000313" key="3">
    <source>
        <dbReference type="EMBL" id="MBE8612771.1"/>
    </source>
</evidence>
<feature type="domain" description="Adenylyltransferase AadA C-terminal" evidence="2">
    <location>
        <begin position="23"/>
        <end position="108"/>
    </location>
</feature>
<keyword evidence="1" id="KW-0808">Transferase</keyword>
<organism evidence="3 4">
    <name type="scientific">Morganella morganii</name>
    <name type="common">Proteus morganii</name>
    <dbReference type="NCBI Taxonomy" id="582"/>
    <lineage>
        <taxon>Bacteria</taxon>
        <taxon>Pseudomonadati</taxon>
        <taxon>Pseudomonadota</taxon>
        <taxon>Gammaproteobacteria</taxon>
        <taxon>Enterobacterales</taxon>
        <taxon>Morganellaceae</taxon>
        <taxon>Morganella</taxon>
    </lineage>
</organism>
<evidence type="ECO:0000256" key="1">
    <source>
        <dbReference type="ARBA" id="ARBA00022679"/>
    </source>
</evidence>
<dbReference type="Proteomes" id="UP000650477">
    <property type="component" value="Unassembled WGS sequence"/>
</dbReference>
<dbReference type="AlphaFoldDB" id="A0A8I0Q2I6"/>
<comment type="caution">
    <text evidence="3">The sequence shown here is derived from an EMBL/GenBank/DDBJ whole genome shotgun (WGS) entry which is preliminary data.</text>
</comment>
<protein>
    <recommendedName>
        <fullName evidence="2">Adenylyltransferase AadA C-terminal domain-containing protein</fullName>
    </recommendedName>
</protein>
<dbReference type="GO" id="GO:0016740">
    <property type="term" value="F:transferase activity"/>
    <property type="evidence" value="ECO:0007669"/>
    <property type="project" value="UniProtKB-KW"/>
</dbReference>
<dbReference type="Pfam" id="PF13427">
    <property type="entry name" value="AadA_C"/>
    <property type="match status" value="1"/>
</dbReference>
<evidence type="ECO:0000313" key="4">
    <source>
        <dbReference type="Proteomes" id="UP000650477"/>
    </source>
</evidence>
<dbReference type="InterPro" id="IPR025184">
    <property type="entry name" value="AadA_C"/>
</dbReference>
<sequence>MSRLLSAARLHNMPLLNGDAAVIFDAVPQTDLKRAFSATLAQWNTPEDWENDECNIILALSRIAYTLTTWHIASKADAAAWLAESISDPQLQQLLQAAKHSYLTGESFPVSDKQAINCCILSLRALCDEKLS</sequence>
<name>A0A8I0Q2I6_MORMO</name>
<gene>
    <name evidence="3" type="ORF">CYG68_10115</name>
</gene>
<dbReference type="EMBL" id="PKLF01000008">
    <property type="protein sequence ID" value="MBE8612771.1"/>
    <property type="molecule type" value="Genomic_DNA"/>
</dbReference>
<proteinExistence type="predicted"/>